<organism evidence="1 2">
    <name type="scientific">Kribbella flavida (strain DSM 17836 / JCM 10339 / NBRC 14399)</name>
    <dbReference type="NCBI Taxonomy" id="479435"/>
    <lineage>
        <taxon>Bacteria</taxon>
        <taxon>Bacillati</taxon>
        <taxon>Actinomycetota</taxon>
        <taxon>Actinomycetes</taxon>
        <taxon>Propionibacteriales</taxon>
        <taxon>Kribbellaceae</taxon>
        <taxon>Kribbella</taxon>
    </lineage>
</organism>
<evidence type="ECO:0000313" key="1">
    <source>
        <dbReference type="EMBL" id="ADB35353.1"/>
    </source>
</evidence>
<evidence type="ECO:0000313" key="2">
    <source>
        <dbReference type="Proteomes" id="UP000007967"/>
    </source>
</evidence>
<dbReference type="Proteomes" id="UP000007967">
    <property type="component" value="Chromosome"/>
</dbReference>
<proteinExistence type="predicted"/>
<dbReference type="HOGENOM" id="CLU_064249_0_0_11"/>
<reference evidence="2" key="1">
    <citation type="submission" date="2009-09" db="EMBL/GenBank/DDBJ databases">
        <title>The complete genome of Kribbella flavida DSM 17836.</title>
        <authorList>
            <consortium name="US DOE Joint Genome Institute (JGI-PGF)"/>
            <person name="Lucas S."/>
            <person name="Copeland A."/>
            <person name="Lapidus A."/>
            <person name="Glavina del Rio T."/>
            <person name="Dalin E."/>
            <person name="Tice H."/>
            <person name="Bruce D."/>
            <person name="Goodwin L."/>
            <person name="Pitluck S."/>
            <person name="Kyrpides N."/>
            <person name="Mavromatis K."/>
            <person name="Ivanova N."/>
            <person name="Saunders E."/>
            <person name="Brettin T."/>
            <person name="Detter J.C."/>
            <person name="Han C."/>
            <person name="Larimer F."/>
            <person name="Land M."/>
            <person name="Hauser L."/>
            <person name="Markowitz V."/>
            <person name="Cheng J.-F."/>
            <person name="Hugenholtz P."/>
            <person name="Woyke T."/>
            <person name="Wu D."/>
            <person name="Pukall R."/>
            <person name="Klenk H.-P."/>
            <person name="Eisen J.A."/>
        </authorList>
    </citation>
    <scope>NUCLEOTIDE SEQUENCE [LARGE SCALE GENOMIC DNA]</scope>
    <source>
        <strain evidence="2">DSM 17836 / JCM 10339 / NBRC 14399</strain>
    </source>
</reference>
<dbReference type="Pfam" id="PF14100">
    <property type="entry name" value="DUF6807"/>
    <property type="match status" value="1"/>
</dbReference>
<keyword evidence="2" id="KW-1185">Reference proteome</keyword>
<accession>D2PWX3</accession>
<dbReference type="AlphaFoldDB" id="D2PWX3"/>
<gene>
    <name evidence="1" type="ordered locus">Kfla_6351</name>
</gene>
<sequence>MTSNLGCNHAVGRSIQVTAGDSELFTYVYAPTDAQRESPRPYIHPLRTLDGDLVSVFRPHDHVWHKGIAWSLPHFGHDNFWGGPTYSREHGYRQLENNGSMDHQRIVALDVTDDLVRFSHELAWHTQSGTHVADEQRTLEVRLTDDGWVLLYSTTMTNVSGDTVQLGSPTTAGRPNAGYGGLFWRGPRSFTGGTVLAPQGSGGDELRGQRAPWMGFSGKHDATDRASTVLIVDAGENPRHPPEWFVRSEDFAAVCPAPFFSEELPFAAGADLSFRYGVLVADGASDDTRAETLATQAQKALTR</sequence>
<protein>
    <submittedName>
        <fullName evidence="1">Uncharacterized protein</fullName>
    </submittedName>
</protein>
<name>D2PWX3_KRIFD</name>
<dbReference type="OrthoDB" id="9812981at2"/>
<dbReference type="STRING" id="479435.Kfla_6351"/>
<dbReference type="InterPro" id="IPR029475">
    <property type="entry name" value="DUF6807"/>
</dbReference>
<dbReference type="EMBL" id="CP001736">
    <property type="protein sequence ID" value="ADB35353.1"/>
    <property type="molecule type" value="Genomic_DNA"/>
</dbReference>
<dbReference type="RefSeq" id="WP_012923906.1">
    <property type="nucleotide sequence ID" value="NC_013729.1"/>
</dbReference>
<dbReference type="eggNOG" id="COG0673">
    <property type="taxonomic scope" value="Bacteria"/>
</dbReference>
<dbReference type="KEGG" id="kfl:Kfla_6351"/>
<reference evidence="1 2" key="2">
    <citation type="journal article" date="2010" name="Stand. Genomic Sci.">
        <title>Complete genome sequence of Kribbella flavida type strain (IFO 14399).</title>
        <authorList>
            <person name="Pukall R."/>
            <person name="Lapidus A."/>
            <person name="Glavina Del Rio T."/>
            <person name="Copeland A."/>
            <person name="Tice H."/>
            <person name="Cheng J.-F."/>
            <person name="Lucas S."/>
            <person name="Chen F."/>
            <person name="Nolan M."/>
            <person name="LaButti K."/>
            <person name="Pati A."/>
            <person name="Ivanova N."/>
            <person name="Mavrommatis K."/>
            <person name="Mikhailova N."/>
            <person name="Pitluck S."/>
            <person name="Bruce D."/>
            <person name="Goodwin L."/>
            <person name="Land M."/>
            <person name="Hauser L."/>
            <person name="Chang Y.-J."/>
            <person name="Jeffries C.D."/>
            <person name="Chen A."/>
            <person name="Palaniappan K."/>
            <person name="Chain P."/>
            <person name="Rohde M."/>
            <person name="Goeker M."/>
            <person name="Bristow J."/>
            <person name="Eisen J.A."/>
            <person name="Markowitz V."/>
            <person name="Hugenholtz P."/>
            <person name="Kyrpides N.C."/>
            <person name="Klenk H.-P."/>
            <person name="Brettin T."/>
        </authorList>
    </citation>
    <scope>NUCLEOTIDE SEQUENCE [LARGE SCALE GENOMIC DNA]</scope>
    <source>
        <strain evidence="2">DSM 17836 / JCM 10339 / NBRC 14399</strain>
    </source>
</reference>